<feature type="domain" description="CASTOR ACT" evidence="1">
    <location>
        <begin position="52"/>
        <end position="114"/>
    </location>
</feature>
<dbReference type="InterPro" id="IPR027795">
    <property type="entry name" value="CASTOR_ACT_dom"/>
</dbReference>
<dbReference type="PANTHER" id="PTHR31131">
    <property type="entry name" value="CHROMOSOME 1, WHOLE GENOME SHOTGUN SEQUENCE"/>
    <property type="match status" value="1"/>
</dbReference>
<evidence type="ECO:0000259" key="1">
    <source>
        <dbReference type="Pfam" id="PF13840"/>
    </source>
</evidence>
<dbReference type="PANTHER" id="PTHR31131:SF6">
    <property type="entry name" value="CASTOR ACT DOMAIN-CONTAINING PROTEIN"/>
    <property type="match status" value="1"/>
</dbReference>
<evidence type="ECO:0000313" key="2">
    <source>
        <dbReference type="EMBL" id="KRL01143.1"/>
    </source>
</evidence>
<dbReference type="Gene3D" id="3.30.2130.10">
    <property type="entry name" value="VC0802-like"/>
    <property type="match status" value="1"/>
</dbReference>
<keyword evidence="3" id="KW-1185">Reference proteome</keyword>
<accession>A0A0R1LZS9</accession>
<reference evidence="2" key="1">
    <citation type="journal article" date="2015" name="Genome Announc.">
        <title>Expanding the biotechnology potential of lactobacilli through comparative genomics of 213 strains and associated genera.</title>
        <authorList>
            <person name="Sun Z."/>
            <person name="Harris H.M."/>
            <person name="McCann A."/>
            <person name="Guo C."/>
            <person name="Argimon S."/>
            <person name="Zhang W."/>
            <person name="Yang X."/>
            <person name="Jeffery I.B."/>
            <person name="Cooney J.C."/>
            <person name="Kagawa T.F."/>
            <person name="Liu W."/>
            <person name="Song Y."/>
            <person name="Salvetti E."/>
            <person name="Wrobel A."/>
            <person name="Rasinkangas P."/>
            <person name="Parkhill J."/>
            <person name="Rea M.C."/>
            <person name="O'Sullivan O."/>
            <person name="Ritari J."/>
            <person name="Douillard F.P."/>
            <person name="Paul Ross R."/>
            <person name="Yang R."/>
            <person name="Briner A.E."/>
            <person name="Felis G.E."/>
            <person name="de Vos W.M."/>
            <person name="Barrangou R."/>
            <person name="Klaenhammer T.R."/>
            <person name="Caufield P.W."/>
            <person name="Cui Y."/>
            <person name="Zhang H."/>
            <person name="O'Toole P.W."/>
        </authorList>
    </citation>
    <scope>NUCLEOTIDE SEQUENCE [LARGE SCALE GENOMIC DNA]</scope>
    <source>
        <strain evidence="2">DSM 19910</strain>
    </source>
</reference>
<dbReference type="SUPFAM" id="SSF55021">
    <property type="entry name" value="ACT-like"/>
    <property type="match status" value="2"/>
</dbReference>
<dbReference type="InterPro" id="IPR051719">
    <property type="entry name" value="CASTOR_mTORC1"/>
</dbReference>
<dbReference type="OrthoDB" id="5615858at2"/>
<comment type="caution">
    <text evidence="2">The sequence shown here is derived from an EMBL/GenBank/DDBJ whole genome shotgun (WGS) entry which is preliminary data.</text>
</comment>
<dbReference type="Pfam" id="PF13840">
    <property type="entry name" value="ACT_7"/>
    <property type="match status" value="1"/>
</dbReference>
<dbReference type="EMBL" id="AZEF01000027">
    <property type="protein sequence ID" value="KRL01143.1"/>
    <property type="molecule type" value="Genomic_DNA"/>
</dbReference>
<dbReference type="CDD" id="cd04868">
    <property type="entry name" value="ACT_AK-like"/>
    <property type="match status" value="1"/>
</dbReference>
<organism evidence="2 3">
    <name type="scientific">Liquorilactobacillus capillatus DSM 19910</name>
    <dbReference type="NCBI Taxonomy" id="1423731"/>
    <lineage>
        <taxon>Bacteria</taxon>
        <taxon>Bacillati</taxon>
        <taxon>Bacillota</taxon>
        <taxon>Bacilli</taxon>
        <taxon>Lactobacillales</taxon>
        <taxon>Lactobacillaceae</taxon>
        <taxon>Liquorilactobacillus</taxon>
    </lineage>
</organism>
<sequence length="122" mass="13403">MKIALLPDDFSVFQVTSIKDIKLVKPMFIGLTNDEISIVAPTDRVPHTTINCEDGWKAFQIQGVLDFSLVGILAKISSLLAEHSISIFAVSTYNTDYILVKETDATAAVAVLKEQNYEVINA</sequence>
<dbReference type="InterPro" id="IPR045865">
    <property type="entry name" value="ACT-like_dom_sf"/>
</dbReference>
<protein>
    <recommendedName>
        <fullName evidence="1">CASTOR ACT domain-containing protein</fullName>
    </recommendedName>
</protein>
<dbReference type="AlphaFoldDB" id="A0A0R1LZS9"/>
<dbReference type="Proteomes" id="UP000051621">
    <property type="component" value="Unassembled WGS sequence"/>
</dbReference>
<proteinExistence type="predicted"/>
<evidence type="ECO:0000313" key="3">
    <source>
        <dbReference type="Proteomes" id="UP000051621"/>
    </source>
</evidence>
<dbReference type="RefSeq" id="WP_057744222.1">
    <property type="nucleotide sequence ID" value="NZ_AZEF01000027.1"/>
</dbReference>
<dbReference type="PATRIC" id="fig|1423731.3.peg.1316"/>
<name>A0A0R1LZS9_9LACO</name>
<gene>
    <name evidence="2" type="ORF">FC81_GL001282</name>
</gene>